<proteinExistence type="predicted"/>
<gene>
    <name evidence="3" type="ORF">H9650_16825</name>
</gene>
<dbReference type="PANTHER" id="PTHR12526">
    <property type="entry name" value="GLYCOSYLTRANSFERASE"/>
    <property type="match status" value="1"/>
</dbReference>
<name>A0ABR8RDG5_9BACI</name>
<reference evidence="3 4" key="1">
    <citation type="submission" date="2020-08" db="EMBL/GenBank/DDBJ databases">
        <title>A Genomic Blueprint of the Chicken Gut Microbiome.</title>
        <authorList>
            <person name="Gilroy R."/>
            <person name="Ravi A."/>
            <person name="Getino M."/>
            <person name="Pursley I."/>
            <person name="Horton D.L."/>
            <person name="Alikhan N.-F."/>
            <person name="Baker D."/>
            <person name="Gharbi K."/>
            <person name="Hall N."/>
            <person name="Watson M."/>
            <person name="Adriaenssens E.M."/>
            <person name="Foster-Nyarko E."/>
            <person name="Jarju S."/>
            <person name="Secka A."/>
            <person name="Antonio M."/>
            <person name="Oren A."/>
            <person name="Chaudhuri R."/>
            <person name="La Ragione R.M."/>
            <person name="Hildebrand F."/>
            <person name="Pallen M.J."/>
        </authorList>
    </citation>
    <scope>NUCLEOTIDE SEQUENCE [LARGE SCALE GENOMIC DNA]</scope>
    <source>
        <strain evidence="3 4">Sa2BUA9</strain>
    </source>
</reference>
<dbReference type="PANTHER" id="PTHR12526:SF630">
    <property type="entry name" value="GLYCOSYLTRANSFERASE"/>
    <property type="match status" value="1"/>
</dbReference>
<organism evidence="3 4">
    <name type="scientific">Psychrobacillus faecigallinarum</name>
    <dbReference type="NCBI Taxonomy" id="2762235"/>
    <lineage>
        <taxon>Bacteria</taxon>
        <taxon>Bacillati</taxon>
        <taxon>Bacillota</taxon>
        <taxon>Bacilli</taxon>
        <taxon>Bacillales</taxon>
        <taxon>Bacillaceae</taxon>
        <taxon>Psychrobacillus</taxon>
    </lineage>
</organism>
<protein>
    <submittedName>
        <fullName evidence="3">Glycosyltransferase family 4 protein</fullName>
    </submittedName>
</protein>
<dbReference type="InterPro" id="IPR028098">
    <property type="entry name" value="Glyco_trans_4-like_N"/>
</dbReference>
<dbReference type="Pfam" id="PF13439">
    <property type="entry name" value="Glyco_transf_4"/>
    <property type="match status" value="1"/>
</dbReference>
<evidence type="ECO:0000313" key="3">
    <source>
        <dbReference type="EMBL" id="MBD7945775.1"/>
    </source>
</evidence>
<dbReference type="RefSeq" id="WP_154310174.1">
    <property type="nucleotide sequence ID" value="NZ_JACSQO010000010.1"/>
</dbReference>
<accession>A0ABR8RDG5</accession>
<evidence type="ECO:0000313" key="4">
    <source>
        <dbReference type="Proteomes" id="UP000640786"/>
    </source>
</evidence>
<dbReference type="Proteomes" id="UP000640786">
    <property type="component" value="Unassembled WGS sequence"/>
</dbReference>
<dbReference type="EMBL" id="JACSQO010000010">
    <property type="protein sequence ID" value="MBD7945775.1"/>
    <property type="molecule type" value="Genomic_DNA"/>
</dbReference>
<dbReference type="Pfam" id="PF00534">
    <property type="entry name" value="Glycos_transf_1"/>
    <property type="match status" value="1"/>
</dbReference>
<dbReference type="Gene3D" id="3.40.50.2000">
    <property type="entry name" value="Glycogen Phosphorylase B"/>
    <property type="match status" value="2"/>
</dbReference>
<dbReference type="CDD" id="cd03808">
    <property type="entry name" value="GT4_CapM-like"/>
    <property type="match status" value="1"/>
</dbReference>
<keyword evidence="4" id="KW-1185">Reference proteome</keyword>
<feature type="domain" description="Glycosyl transferase family 1" evidence="1">
    <location>
        <begin position="183"/>
        <end position="336"/>
    </location>
</feature>
<comment type="caution">
    <text evidence="3">The sequence shown here is derived from an EMBL/GenBank/DDBJ whole genome shotgun (WGS) entry which is preliminary data.</text>
</comment>
<dbReference type="SUPFAM" id="SSF53756">
    <property type="entry name" value="UDP-Glycosyltransferase/glycogen phosphorylase"/>
    <property type="match status" value="1"/>
</dbReference>
<sequence>MRIVQLITHMNELGGAQVHVRDLSRQLITDGHEVTIMSGGEETTDSDLVVDGIAYVRTKFLRRNINLWKDVQAILEIRKKLKELSPDIVAIHSSKAGILGRIACWSLRLPFVFTAHGWAFAEGVETRKKMFYRLIEKQVGKLSRTVITVCEQDRLLAINNGVLPSEKLVTITNGVHDNSILSNRTKKDEVVIVMVARFEAPKKHLDVIKALAQIKDLQWKMIFVGDGSLKQEVMLATVENELDNRVFFLGNCSDVSSVLKNSDLFVLTSSWEGLPLSILEAMMHSLPVISSDVGGVKEAVSNNKNGFLIKDNLSDLLKRLIEDEELRLRMGKKSRNIYLESFTFSIMYEKTCSVYHKVINKKELL</sequence>
<dbReference type="InterPro" id="IPR001296">
    <property type="entry name" value="Glyco_trans_1"/>
</dbReference>
<evidence type="ECO:0000259" key="1">
    <source>
        <dbReference type="Pfam" id="PF00534"/>
    </source>
</evidence>
<feature type="domain" description="Glycosyltransferase subfamily 4-like N-terminal" evidence="2">
    <location>
        <begin position="14"/>
        <end position="176"/>
    </location>
</feature>
<evidence type="ECO:0000259" key="2">
    <source>
        <dbReference type="Pfam" id="PF13439"/>
    </source>
</evidence>